<gene>
    <name evidence="2" type="ORF">ECRASSUSDP1_LOCUS17552</name>
</gene>
<feature type="compositionally biased region" description="Basic and acidic residues" evidence="1">
    <location>
        <begin position="465"/>
        <end position="474"/>
    </location>
</feature>
<feature type="region of interest" description="Disordered" evidence="1">
    <location>
        <begin position="746"/>
        <end position="776"/>
    </location>
</feature>
<accession>A0AAD1XNI9</accession>
<feature type="compositionally biased region" description="Basic and acidic residues" evidence="1">
    <location>
        <begin position="409"/>
        <end position="428"/>
    </location>
</feature>
<feature type="compositionally biased region" description="Basic and acidic residues" evidence="1">
    <location>
        <begin position="675"/>
        <end position="695"/>
    </location>
</feature>
<reference evidence="2" key="1">
    <citation type="submission" date="2023-07" db="EMBL/GenBank/DDBJ databases">
        <authorList>
            <consortium name="AG Swart"/>
            <person name="Singh M."/>
            <person name="Singh A."/>
            <person name="Seah K."/>
            <person name="Emmerich C."/>
        </authorList>
    </citation>
    <scope>NUCLEOTIDE SEQUENCE</scope>
    <source>
        <strain evidence="2">DP1</strain>
    </source>
</reference>
<feature type="region of interest" description="Disordered" evidence="1">
    <location>
        <begin position="1039"/>
        <end position="1072"/>
    </location>
</feature>
<dbReference type="EMBL" id="CAMPGE010017724">
    <property type="protein sequence ID" value="CAI2376183.1"/>
    <property type="molecule type" value="Genomic_DNA"/>
</dbReference>
<feature type="region of interest" description="Disordered" evidence="1">
    <location>
        <begin position="675"/>
        <end position="714"/>
    </location>
</feature>
<organism evidence="2 3">
    <name type="scientific">Euplotes crassus</name>
    <dbReference type="NCBI Taxonomy" id="5936"/>
    <lineage>
        <taxon>Eukaryota</taxon>
        <taxon>Sar</taxon>
        <taxon>Alveolata</taxon>
        <taxon>Ciliophora</taxon>
        <taxon>Intramacronucleata</taxon>
        <taxon>Spirotrichea</taxon>
        <taxon>Hypotrichia</taxon>
        <taxon>Euplotida</taxon>
        <taxon>Euplotidae</taxon>
        <taxon>Moneuplotes</taxon>
    </lineage>
</organism>
<evidence type="ECO:0000313" key="3">
    <source>
        <dbReference type="Proteomes" id="UP001295684"/>
    </source>
</evidence>
<sequence length="1084" mass="123205">MHKKKVKIMFNRKLSGKKTEGSKLGSHYTARGRKTSSIEDKASIAEISAKNNNPSTGRHCIETKNKLNYSPMSINGKLAYGNMGSSTPINFKKAPPVSLKSGKFINTDRPKTGMIHSRVKACKSRRAEPRSVNLFEKDPIKDCAEEKETGENKSGLNSYISESHRLSKTGGIYGKYSTGKHLDNKVSSKLSHEVMHVKGQFVHGSPKERNVASFMPTNAKSVEKMESIKNTSKIRPILVSLQSSTKATEKKAVKGALKAKRKGTATDFRKRKSTDSSGKTYQATAKRKPHQKGSNLKGKPDEKPKPLMSFKTSLEKKPHIIVEGRHVEIDFCELERRPEPPRSKSCMKKATNTEKPKATKTVTFADRLIVNEDSLDSDMMERIHHNLEYNDDRIFENLSIFQQLSRDNSEIKPATEDTKKVEDRKENEASNDQPAIGDSGNKDFTDIEQNQGILSSCEESGAINDSKKEKKPKEPFFEAQVSVIERMEETKEAYEIIKEFSNLDFSKSGNQENSSGFMKLNDSLIKSREVLKDKSIKRESIKQLSSNKKIKDSFLFKNMEQQDESSVNYKQSPSLVGTKEFLEGKPQSSKNLENKIDNIKKDSTQMEFEADLPNDNFFEEKGSESIIEKNDEESKFVDEESYSMVYLTKQQNSNNPQSSLKLNFANSLDNNTKELSKIEDIEGSEDNKDDEKIKLEYSSQKQEEENSISQMNSPMFKAESTISYNQDPSKIEVDPEKSDTIGLILEEEAKSKPERQDIAIEKQDSTSEKPSATKDIHKKVSEFNSLSEIFGDRVDFDMSTIKEMMESLEEDSFQFANSKTEINKPKAGLKLTPRDERSQNSFEKIIKYMKKEISKIDTVKRREKNPEKVANIIKNFIQNVKRIEISPRIEEKSGNIQFKASQQLTSNMETPEPKEDIPKSQTTVSVNTAATKKVGKQELYVEEGMNSNNESPSDNGSYVFEEENIMKDMAEPIPNKLPPMATHYTKSQEDQHENDDCFNNKGVNRGFQEFMSNKNKRILSQIASKDEFRTPYNMTITEGKFPKMAKGKEDNKLKKNKSTQNKSHMSENSSHETFKKYWSKFFGQ</sequence>
<dbReference type="Proteomes" id="UP001295684">
    <property type="component" value="Unassembled WGS sequence"/>
</dbReference>
<name>A0AAD1XNI9_EUPCR</name>
<keyword evidence="3" id="KW-1185">Reference proteome</keyword>
<evidence type="ECO:0000313" key="2">
    <source>
        <dbReference type="EMBL" id="CAI2376183.1"/>
    </source>
</evidence>
<protein>
    <submittedName>
        <fullName evidence="2">Uncharacterized protein</fullName>
    </submittedName>
</protein>
<feature type="compositionally biased region" description="Polar residues" evidence="1">
    <location>
        <begin position="447"/>
        <end position="458"/>
    </location>
</feature>
<feature type="region of interest" description="Disordered" evidence="1">
    <location>
        <begin position="252"/>
        <end position="314"/>
    </location>
</feature>
<comment type="caution">
    <text evidence="2">The sequence shown here is derived from an EMBL/GenBank/DDBJ whole genome shotgun (WGS) entry which is preliminary data.</text>
</comment>
<dbReference type="AlphaFoldDB" id="A0AAD1XNI9"/>
<feature type="compositionally biased region" description="Polar residues" evidence="1">
    <location>
        <begin position="1058"/>
        <end position="1068"/>
    </location>
</feature>
<feature type="region of interest" description="Disordered" evidence="1">
    <location>
        <begin position="16"/>
        <end position="57"/>
    </location>
</feature>
<feature type="region of interest" description="Disordered" evidence="1">
    <location>
        <begin position="409"/>
        <end position="474"/>
    </location>
</feature>
<evidence type="ECO:0000256" key="1">
    <source>
        <dbReference type="SAM" id="MobiDB-lite"/>
    </source>
</evidence>
<proteinExistence type="predicted"/>
<feature type="region of interest" description="Disordered" evidence="1">
    <location>
        <begin position="905"/>
        <end position="924"/>
    </location>
</feature>
<feature type="compositionally biased region" description="Basic and acidic residues" evidence="1">
    <location>
        <begin position="747"/>
        <end position="776"/>
    </location>
</feature>